<evidence type="ECO:0000313" key="2">
    <source>
        <dbReference type="Proteomes" id="UP000646365"/>
    </source>
</evidence>
<name>A0A8J2Z0E6_9PROT</name>
<dbReference type="AlphaFoldDB" id="A0A8J2Z0E6"/>
<accession>A0A8J2Z0E6</accession>
<protein>
    <submittedName>
        <fullName evidence="1">Uncharacterized protein</fullName>
    </submittedName>
</protein>
<dbReference type="Proteomes" id="UP000646365">
    <property type="component" value="Unassembled WGS sequence"/>
</dbReference>
<keyword evidence="2" id="KW-1185">Reference proteome</keyword>
<gene>
    <name evidence="1" type="ORF">GCM10011611_61000</name>
</gene>
<evidence type="ECO:0000313" key="1">
    <source>
        <dbReference type="EMBL" id="GGF46316.1"/>
    </source>
</evidence>
<proteinExistence type="predicted"/>
<reference evidence="1" key="1">
    <citation type="journal article" date="2014" name="Int. J. Syst. Evol. Microbiol.">
        <title>Complete genome sequence of Corynebacterium casei LMG S-19264T (=DSM 44701T), isolated from a smear-ripened cheese.</title>
        <authorList>
            <consortium name="US DOE Joint Genome Institute (JGI-PGF)"/>
            <person name="Walter F."/>
            <person name="Albersmeier A."/>
            <person name="Kalinowski J."/>
            <person name="Ruckert C."/>
        </authorList>
    </citation>
    <scope>NUCLEOTIDE SEQUENCE</scope>
    <source>
        <strain evidence="1">CGMCC 1.15725</strain>
    </source>
</reference>
<dbReference type="EMBL" id="BMJQ01000023">
    <property type="protein sequence ID" value="GGF46316.1"/>
    <property type="molecule type" value="Genomic_DNA"/>
</dbReference>
<reference evidence="1" key="2">
    <citation type="submission" date="2020-09" db="EMBL/GenBank/DDBJ databases">
        <authorList>
            <person name="Sun Q."/>
            <person name="Zhou Y."/>
        </authorList>
    </citation>
    <scope>NUCLEOTIDE SEQUENCE</scope>
    <source>
        <strain evidence="1">CGMCC 1.15725</strain>
    </source>
</reference>
<comment type="caution">
    <text evidence="1">The sequence shown here is derived from an EMBL/GenBank/DDBJ whole genome shotgun (WGS) entry which is preliminary data.</text>
</comment>
<organism evidence="1 2">
    <name type="scientific">Aliidongia dinghuensis</name>
    <dbReference type="NCBI Taxonomy" id="1867774"/>
    <lineage>
        <taxon>Bacteria</taxon>
        <taxon>Pseudomonadati</taxon>
        <taxon>Pseudomonadota</taxon>
        <taxon>Alphaproteobacteria</taxon>
        <taxon>Rhodospirillales</taxon>
        <taxon>Dongiaceae</taxon>
        <taxon>Aliidongia</taxon>
    </lineage>
</organism>
<sequence>MSSAIMGSTDASRSAALARSRAVTILHALAHSSSDPIVINDRLLADIDEDEKAIAELAELSLLYDARLLAVTLVAANRQSSERRDSETEVHRPLLSDEIYQRYSVRSVAVDTTGLSTEETAAEVMKHTLANDSGV</sequence>